<accession>A0A267G3D0</accession>
<evidence type="ECO:0000313" key="2">
    <source>
        <dbReference type="EMBL" id="PAA80503.1"/>
    </source>
</evidence>
<organism evidence="2 3">
    <name type="scientific">Macrostomum lignano</name>
    <dbReference type="NCBI Taxonomy" id="282301"/>
    <lineage>
        <taxon>Eukaryota</taxon>
        <taxon>Metazoa</taxon>
        <taxon>Spiralia</taxon>
        <taxon>Lophotrochozoa</taxon>
        <taxon>Platyhelminthes</taxon>
        <taxon>Rhabditophora</taxon>
        <taxon>Macrostomorpha</taxon>
        <taxon>Macrostomida</taxon>
        <taxon>Macrostomidae</taxon>
        <taxon>Macrostomum</taxon>
    </lineage>
</organism>
<protein>
    <submittedName>
        <fullName evidence="2">Uncharacterized protein</fullName>
    </submittedName>
</protein>
<name>A0A267G3D0_9PLAT</name>
<sequence>MRSTPPARRWPADMPTAARRPRKRSCVGLGGPNGCQSFHGCLERFQCSSCYRDPDTGREECCDSQCVGGCSGRPEACSACRGVRLMASANGTYLCEKVRQEFVNWLGRSVLLTPEPAK</sequence>
<dbReference type="Proteomes" id="UP000215902">
    <property type="component" value="Unassembled WGS sequence"/>
</dbReference>
<dbReference type="InterPro" id="IPR036941">
    <property type="entry name" value="Rcpt_L-dom_sf"/>
</dbReference>
<proteinExistence type="predicted"/>
<dbReference type="EMBL" id="NIVC01000578">
    <property type="protein sequence ID" value="PAA80503.1"/>
    <property type="molecule type" value="Genomic_DNA"/>
</dbReference>
<gene>
    <name evidence="2" type="ORF">BOX15_Mlig016144g1</name>
</gene>
<comment type="caution">
    <text evidence="2">The sequence shown here is derived from an EMBL/GenBank/DDBJ whole genome shotgun (WGS) entry which is preliminary data.</text>
</comment>
<dbReference type="AlphaFoldDB" id="A0A267G3D0"/>
<keyword evidence="3" id="KW-1185">Reference proteome</keyword>
<evidence type="ECO:0000256" key="1">
    <source>
        <dbReference type="SAM" id="MobiDB-lite"/>
    </source>
</evidence>
<reference evidence="2 3" key="1">
    <citation type="submission" date="2017-06" db="EMBL/GenBank/DDBJ databases">
        <title>A platform for efficient transgenesis in Macrostomum lignano, a flatworm model organism for stem cell research.</title>
        <authorList>
            <person name="Berezikov E."/>
        </authorList>
    </citation>
    <scope>NUCLEOTIDE SEQUENCE [LARGE SCALE GENOMIC DNA]</scope>
    <source>
        <strain evidence="2">DV1</strain>
        <tissue evidence="2">Whole organism</tissue>
    </source>
</reference>
<feature type="region of interest" description="Disordered" evidence="1">
    <location>
        <begin position="1"/>
        <end position="20"/>
    </location>
</feature>
<evidence type="ECO:0000313" key="3">
    <source>
        <dbReference type="Proteomes" id="UP000215902"/>
    </source>
</evidence>
<dbReference type="Gene3D" id="3.80.20.20">
    <property type="entry name" value="Receptor L-domain"/>
    <property type="match status" value="1"/>
</dbReference>